<protein>
    <submittedName>
        <fullName evidence="1">Uncharacterized protein</fullName>
    </submittedName>
</protein>
<sequence>MVLNNYDWWALITVFINSARNNMQFDVYSRSKATQGSYCTMEVICVQLFIFLLTSRISRSDWVSEWMSPIEDQLGIAQRRFDGESMISQINQDEETMKTTLEPNMSKEMSVVNLKIKLDQTMRTAKVLAETLKIQIRDLVARETMLKEAITDGRLGVTTLTVSTMSQVPRSYIIRDGRWTLCNGMIQFPVAGQASSTNLFNGLFSEPRCIGREVVTLQDPCVFNSVIKYDVIPSTRAAEYTEEEFLCLKPTFNTTLERYMSVTKEIVNDTCKDGAVRSLAETNLECGVRILSEYSFYPRKSSAAATLPLEYCIEQDGSCKLIVAWHVSNASIENFEFLKNENNFKKYFIKSGPYIEHII</sequence>
<keyword evidence="2" id="KW-1185">Reference proteome</keyword>
<reference evidence="1" key="1">
    <citation type="submission" date="2023-03" db="EMBL/GenBank/DDBJ databases">
        <title>Chromosome-level genomes of two armyworms, Mythimna separata and Mythimna loreyi, provide insights into the biosynthesis and reception of sex pheromones.</title>
        <authorList>
            <person name="Zhao H."/>
        </authorList>
    </citation>
    <scope>NUCLEOTIDE SEQUENCE</scope>
    <source>
        <strain evidence="1">BeijingLab</strain>
    </source>
</reference>
<gene>
    <name evidence="1" type="ORF">PYW08_008332</name>
</gene>
<evidence type="ECO:0000313" key="1">
    <source>
        <dbReference type="EMBL" id="KAJ8713028.1"/>
    </source>
</evidence>
<dbReference type="Proteomes" id="UP001231649">
    <property type="component" value="Chromosome 21"/>
</dbReference>
<name>A0ACC2QAY5_9NEOP</name>
<evidence type="ECO:0000313" key="2">
    <source>
        <dbReference type="Proteomes" id="UP001231649"/>
    </source>
</evidence>
<proteinExistence type="predicted"/>
<organism evidence="1 2">
    <name type="scientific">Mythimna loreyi</name>
    <dbReference type="NCBI Taxonomy" id="667449"/>
    <lineage>
        <taxon>Eukaryota</taxon>
        <taxon>Metazoa</taxon>
        <taxon>Ecdysozoa</taxon>
        <taxon>Arthropoda</taxon>
        <taxon>Hexapoda</taxon>
        <taxon>Insecta</taxon>
        <taxon>Pterygota</taxon>
        <taxon>Neoptera</taxon>
        <taxon>Endopterygota</taxon>
        <taxon>Lepidoptera</taxon>
        <taxon>Glossata</taxon>
        <taxon>Ditrysia</taxon>
        <taxon>Noctuoidea</taxon>
        <taxon>Noctuidae</taxon>
        <taxon>Noctuinae</taxon>
        <taxon>Hadenini</taxon>
        <taxon>Mythimna</taxon>
    </lineage>
</organism>
<dbReference type="EMBL" id="CM056797">
    <property type="protein sequence ID" value="KAJ8713028.1"/>
    <property type="molecule type" value="Genomic_DNA"/>
</dbReference>
<comment type="caution">
    <text evidence="1">The sequence shown here is derived from an EMBL/GenBank/DDBJ whole genome shotgun (WGS) entry which is preliminary data.</text>
</comment>
<accession>A0ACC2QAY5</accession>